<dbReference type="GO" id="GO:0004523">
    <property type="term" value="F:RNA-DNA hybrid ribonuclease activity"/>
    <property type="evidence" value="ECO:0007669"/>
    <property type="project" value="UniProtKB-EC"/>
</dbReference>
<evidence type="ECO:0000313" key="9">
    <source>
        <dbReference type="EMBL" id="KAL0822122.1"/>
    </source>
</evidence>
<evidence type="ECO:0000256" key="5">
    <source>
        <dbReference type="ARBA" id="ARBA00022723"/>
    </source>
</evidence>
<comment type="caution">
    <text evidence="9">The sequence shown here is derived from an EMBL/GenBank/DDBJ whole genome shotgun (WGS) entry which is preliminary data.</text>
</comment>
<evidence type="ECO:0000256" key="1">
    <source>
        <dbReference type="ARBA" id="ARBA00000077"/>
    </source>
</evidence>
<proteinExistence type="inferred from homology"/>
<feature type="domain" description="RNase H type-1" evidence="8">
    <location>
        <begin position="182"/>
        <end position="314"/>
    </location>
</feature>
<evidence type="ECO:0000256" key="3">
    <source>
        <dbReference type="ARBA" id="ARBA00012180"/>
    </source>
</evidence>
<dbReference type="SUPFAM" id="SSF53098">
    <property type="entry name" value="Ribonuclease H-like"/>
    <property type="match status" value="1"/>
</dbReference>
<evidence type="ECO:0000256" key="6">
    <source>
        <dbReference type="ARBA" id="ARBA00022759"/>
    </source>
</evidence>
<dbReference type="EMBL" id="JBEDNZ010000017">
    <property type="protein sequence ID" value="KAL0822122.1"/>
    <property type="molecule type" value="Genomic_DNA"/>
</dbReference>
<keyword evidence="6" id="KW-0255">Endonuclease</keyword>
<evidence type="ECO:0000256" key="7">
    <source>
        <dbReference type="ARBA" id="ARBA00022801"/>
    </source>
</evidence>
<dbReference type="Gene3D" id="3.30.420.10">
    <property type="entry name" value="Ribonuclease H-like superfamily/Ribonuclease H"/>
    <property type="match status" value="1"/>
</dbReference>
<dbReference type="InterPro" id="IPR036397">
    <property type="entry name" value="RNaseH_sf"/>
</dbReference>
<dbReference type="EC" id="3.1.26.4" evidence="3"/>
<keyword evidence="5" id="KW-0479">Metal-binding</keyword>
<protein>
    <recommendedName>
        <fullName evidence="3">ribonuclease H</fullName>
        <ecNumber evidence="3">3.1.26.4</ecNumber>
    </recommendedName>
</protein>
<dbReference type="PROSITE" id="PS50879">
    <property type="entry name" value="RNASE_H_1"/>
    <property type="match status" value="1"/>
</dbReference>
<keyword evidence="4" id="KW-0540">Nuclease</keyword>
<reference evidence="9 10" key="1">
    <citation type="submission" date="2024-06" db="EMBL/GenBank/DDBJ databases">
        <title>A chromosome-level genome assembly of beet webworm, Loxostege sticticalis.</title>
        <authorList>
            <person name="Zhang Y."/>
        </authorList>
    </citation>
    <scope>NUCLEOTIDE SEQUENCE [LARGE SCALE GENOMIC DNA]</scope>
    <source>
        <strain evidence="9">AQ028</strain>
        <tissue evidence="9">Male pupae</tissue>
    </source>
</reference>
<dbReference type="Pfam" id="PF00075">
    <property type="entry name" value="RNase_H"/>
    <property type="match status" value="1"/>
</dbReference>
<accession>A0ABD0SRE0</accession>
<keyword evidence="7" id="KW-0378">Hydrolase</keyword>
<evidence type="ECO:0000313" key="10">
    <source>
        <dbReference type="Proteomes" id="UP001549921"/>
    </source>
</evidence>
<evidence type="ECO:0000256" key="4">
    <source>
        <dbReference type="ARBA" id="ARBA00022722"/>
    </source>
</evidence>
<dbReference type="InterPro" id="IPR050092">
    <property type="entry name" value="RNase_H"/>
</dbReference>
<organism evidence="9 10">
    <name type="scientific">Loxostege sticticalis</name>
    <name type="common">Beet webworm moth</name>
    <dbReference type="NCBI Taxonomy" id="481309"/>
    <lineage>
        <taxon>Eukaryota</taxon>
        <taxon>Metazoa</taxon>
        <taxon>Ecdysozoa</taxon>
        <taxon>Arthropoda</taxon>
        <taxon>Hexapoda</taxon>
        <taxon>Insecta</taxon>
        <taxon>Pterygota</taxon>
        <taxon>Neoptera</taxon>
        <taxon>Endopterygota</taxon>
        <taxon>Lepidoptera</taxon>
        <taxon>Glossata</taxon>
        <taxon>Ditrysia</taxon>
        <taxon>Pyraloidea</taxon>
        <taxon>Crambidae</taxon>
        <taxon>Pyraustinae</taxon>
        <taxon>Loxostege</taxon>
    </lineage>
</organism>
<dbReference type="PANTHER" id="PTHR10642">
    <property type="entry name" value="RIBONUCLEASE H1"/>
    <property type="match status" value="1"/>
</dbReference>
<comment type="similarity">
    <text evidence="2">Belongs to the RNase H family.</text>
</comment>
<dbReference type="Proteomes" id="UP001549921">
    <property type="component" value="Unassembled WGS sequence"/>
</dbReference>
<dbReference type="GO" id="GO:0046872">
    <property type="term" value="F:metal ion binding"/>
    <property type="evidence" value="ECO:0007669"/>
    <property type="project" value="UniProtKB-KW"/>
</dbReference>
<dbReference type="PANTHER" id="PTHR10642:SF26">
    <property type="entry name" value="RIBONUCLEASE H1"/>
    <property type="match status" value="1"/>
</dbReference>
<dbReference type="CDD" id="cd09276">
    <property type="entry name" value="Rnase_HI_RT_non_LTR"/>
    <property type="match status" value="1"/>
</dbReference>
<evidence type="ECO:0000256" key="2">
    <source>
        <dbReference type="ARBA" id="ARBA00005300"/>
    </source>
</evidence>
<dbReference type="InterPro" id="IPR012337">
    <property type="entry name" value="RNaseH-like_sf"/>
</dbReference>
<gene>
    <name evidence="9" type="ORF">ABMA28_005486</name>
</gene>
<dbReference type="InterPro" id="IPR002156">
    <property type="entry name" value="RNaseH_domain"/>
</dbReference>
<evidence type="ECO:0000259" key="8">
    <source>
        <dbReference type="PROSITE" id="PS50879"/>
    </source>
</evidence>
<dbReference type="AlphaFoldDB" id="A0ABD0SRE0"/>
<comment type="catalytic activity">
    <reaction evidence="1">
        <text>Endonucleolytic cleavage to 5'-phosphomonoester.</text>
        <dbReference type="EC" id="3.1.26.4"/>
    </reaction>
</comment>
<name>A0ABD0SRE0_LOXSC</name>
<sequence length="465" mass="51118">MGGVRIGLSKEIKLLGLTIDNGLTFNTHVANVCRKALGLYCQLSRAAKIHWGLSPEVIRTIYVSVVEPVIMYAASAWAPAASKLGVRKELDTVQRGFAQKLVKAYRTVSLNSALLLAGLLPLDLRIQEAAALYEVKRGYSQRVVGDRGVEVPVPVVSAPHPVDQVGYSFECVVDGAALLQNDSSVCNIFTDGSKLDGKVGAALSLWRDNAETTSRKFKLESFCTVYQAELLALQKATELALSHKAKAFNIYCDSRSALETIAAGVSLHPIAYNICQNLNTIRGSSKTVKLFWIKAHAGLEGNERADVLAKAAVDIKRKPDYSVCPVSFVKRQIRLDSIDEWNRRYQNGEQGSTTKIFFPDASEAYRLVRKIPLTPELVQMFTGHGGFSAYLHRFKCKESPACPCDPAQKEDIQHIILNCPRFALARHDLENVLGVVLTEDSLKDTFHCASSVSPKIRCTKKPSIP</sequence>